<dbReference type="EMBL" id="JAUJYO010000009">
    <property type="protein sequence ID" value="KAK1308943.1"/>
    <property type="molecule type" value="Genomic_DNA"/>
</dbReference>
<keyword evidence="4" id="KW-1185">Reference proteome</keyword>
<dbReference type="PROSITE" id="PS51375">
    <property type="entry name" value="PPR"/>
    <property type="match status" value="1"/>
</dbReference>
<dbReference type="AlphaFoldDB" id="A0AAV9E7I6"/>
<dbReference type="InterPro" id="IPR011990">
    <property type="entry name" value="TPR-like_helical_dom_sf"/>
</dbReference>
<accession>A0AAV9E7I6</accession>
<organism evidence="3 4">
    <name type="scientific">Acorus calamus</name>
    <name type="common">Sweet flag</name>
    <dbReference type="NCBI Taxonomy" id="4465"/>
    <lineage>
        <taxon>Eukaryota</taxon>
        <taxon>Viridiplantae</taxon>
        <taxon>Streptophyta</taxon>
        <taxon>Embryophyta</taxon>
        <taxon>Tracheophyta</taxon>
        <taxon>Spermatophyta</taxon>
        <taxon>Magnoliopsida</taxon>
        <taxon>Liliopsida</taxon>
        <taxon>Acoraceae</taxon>
        <taxon>Acorus</taxon>
    </lineage>
</organism>
<keyword evidence="1" id="KW-0677">Repeat</keyword>
<dbReference type="GO" id="GO:0009451">
    <property type="term" value="P:RNA modification"/>
    <property type="evidence" value="ECO:0007669"/>
    <property type="project" value="InterPro"/>
</dbReference>
<dbReference type="Pfam" id="PF13812">
    <property type="entry name" value="PPR_3"/>
    <property type="match status" value="1"/>
</dbReference>
<name>A0AAV9E7I6_ACOCL</name>
<dbReference type="GO" id="GO:0003723">
    <property type="term" value="F:RNA binding"/>
    <property type="evidence" value="ECO:0007669"/>
    <property type="project" value="InterPro"/>
</dbReference>
<comment type="caution">
    <text evidence="3">The sequence shown here is derived from an EMBL/GenBank/DDBJ whole genome shotgun (WGS) entry which is preliminary data.</text>
</comment>
<dbReference type="NCBIfam" id="TIGR00756">
    <property type="entry name" value="PPR"/>
    <property type="match status" value="2"/>
</dbReference>
<dbReference type="InterPro" id="IPR002885">
    <property type="entry name" value="PPR_rpt"/>
</dbReference>
<reference evidence="3" key="2">
    <citation type="submission" date="2023-06" db="EMBL/GenBank/DDBJ databases">
        <authorList>
            <person name="Ma L."/>
            <person name="Liu K.-W."/>
            <person name="Li Z."/>
            <person name="Hsiao Y.-Y."/>
            <person name="Qi Y."/>
            <person name="Fu T."/>
            <person name="Tang G."/>
            <person name="Zhang D."/>
            <person name="Sun W.-H."/>
            <person name="Liu D.-K."/>
            <person name="Li Y."/>
            <person name="Chen G.-Z."/>
            <person name="Liu X.-D."/>
            <person name="Liao X.-Y."/>
            <person name="Jiang Y.-T."/>
            <person name="Yu X."/>
            <person name="Hao Y."/>
            <person name="Huang J."/>
            <person name="Zhao X.-W."/>
            <person name="Ke S."/>
            <person name="Chen Y.-Y."/>
            <person name="Wu W.-L."/>
            <person name="Hsu J.-L."/>
            <person name="Lin Y.-F."/>
            <person name="Huang M.-D."/>
            <person name="Li C.-Y."/>
            <person name="Huang L."/>
            <person name="Wang Z.-W."/>
            <person name="Zhao X."/>
            <person name="Zhong W.-Y."/>
            <person name="Peng D.-H."/>
            <person name="Ahmad S."/>
            <person name="Lan S."/>
            <person name="Zhang J.-S."/>
            <person name="Tsai W.-C."/>
            <person name="Van De Peer Y."/>
            <person name="Liu Z.-J."/>
        </authorList>
    </citation>
    <scope>NUCLEOTIDE SEQUENCE</scope>
    <source>
        <strain evidence="3">CP</strain>
        <tissue evidence="3">Leaves</tissue>
    </source>
</reference>
<evidence type="ECO:0000313" key="4">
    <source>
        <dbReference type="Proteomes" id="UP001180020"/>
    </source>
</evidence>
<dbReference type="Proteomes" id="UP001180020">
    <property type="component" value="Unassembled WGS sequence"/>
</dbReference>
<dbReference type="PANTHER" id="PTHR47926">
    <property type="entry name" value="PENTATRICOPEPTIDE REPEAT-CONTAINING PROTEIN"/>
    <property type="match status" value="1"/>
</dbReference>
<reference evidence="3" key="1">
    <citation type="journal article" date="2023" name="Nat. Commun.">
        <title>Diploid and tetraploid genomes of Acorus and the evolution of monocots.</title>
        <authorList>
            <person name="Ma L."/>
            <person name="Liu K.W."/>
            <person name="Li Z."/>
            <person name="Hsiao Y.Y."/>
            <person name="Qi Y."/>
            <person name="Fu T."/>
            <person name="Tang G.D."/>
            <person name="Zhang D."/>
            <person name="Sun W.H."/>
            <person name="Liu D.K."/>
            <person name="Li Y."/>
            <person name="Chen G.Z."/>
            <person name="Liu X.D."/>
            <person name="Liao X.Y."/>
            <person name="Jiang Y.T."/>
            <person name="Yu X."/>
            <person name="Hao Y."/>
            <person name="Huang J."/>
            <person name="Zhao X.W."/>
            <person name="Ke S."/>
            <person name="Chen Y.Y."/>
            <person name="Wu W.L."/>
            <person name="Hsu J.L."/>
            <person name="Lin Y.F."/>
            <person name="Huang M.D."/>
            <person name="Li C.Y."/>
            <person name="Huang L."/>
            <person name="Wang Z.W."/>
            <person name="Zhao X."/>
            <person name="Zhong W.Y."/>
            <person name="Peng D.H."/>
            <person name="Ahmad S."/>
            <person name="Lan S."/>
            <person name="Zhang J.S."/>
            <person name="Tsai W.C."/>
            <person name="Van de Peer Y."/>
            <person name="Liu Z.J."/>
        </authorList>
    </citation>
    <scope>NUCLEOTIDE SEQUENCE</scope>
    <source>
        <strain evidence="3">CP</strain>
    </source>
</reference>
<gene>
    <name evidence="3" type="primary">PCMP-H77</name>
    <name evidence="3" type="ORF">QJS10_CPA09g00922</name>
</gene>
<dbReference type="Gene3D" id="1.25.40.10">
    <property type="entry name" value="Tetratricopeptide repeat domain"/>
    <property type="match status" value="2"/>
</dbReference>
<evidence type="ECO:0000256" key="2">
    <source>
        <dbReference type="PROSITE-ProRule" id="PRU00708"/>
    </source>
</evidence>
<protein>
    <submittedName>
        <fullName evidence="3">Pentatricopeptide repeat-containing protein</fullName>
    </submittedName>
</protein>
<evidence type="ECO:0000256" key="1">
    <source>
        <dbReference type="ARBA" id="ARBA00022737"/>
    </source>
</evidence>
<dbReference type="Pfam" id="PF01535">
    <property type="entry name" value="PPR"/>
    <property type="match status" value="2"/>
</dbReference>
<proteinExistence type="predicted"/>
<sequence length="140" mass="15302">MLSGYGRIGDLKTARNLFERMPERSLSWTALIDPCVTAGRPLDALLVFDLMRAQRVEPNAVNLVSVLKACTESSMLDVGWSVHRNIDRRGLGREVNVVLATALVDMYAKCGCIDSAVEVFEGFRGGADVVLWNAMIGGSR</sequence>
<dbReference type="PANTHER" id="PTHR47926:SF537">
    <property type="entry name" value="PENTACOTRIPEPTIDE-REPEAT REGION OF PRORP DOMAIN-CONTAINING PROTEIN"/>
    <property type="match status" value="1"/>
</dbReference>
<evidence type="ECO:0000313" key="3">
    <source>
        <dbReference type="EMBL" id="KAK1308943.1"/>
    </source>
</evidence>
<feature type="repeat" description="PPR" evidence="2">
    <location>
        <begin position="24"/>
        <end position="58"/>
    </location>
</feature>
<dbReference type="InterPro" id="IPR046960">
    <property type="entry name" value="PPR_At4g14850-like_plant"/>
</dbReference>